<dbReference type="GO" id="GO:0016740">
    <property type="term" value="F:transferase activity"/>
    <property type="evidence" value="ECO:0007669"/>
    <property type="project" value="UniProtKB-KW"/>
</dbReference>
<dbReference type="SUPFAM" id="SSF52317">
    <property type="entry name" value="Class I glutamine amidotransferase-like"/>
    <property type="match status" value="1"/>
</dbReference>
<name>A0A7G7YN93_9CORY</name>
<dbReference type="CDD" id="cd01741">
    <property type="entry name" value="GATase1_1"/>
    <property type="match status" value="1"/>
</dbReference>
<dbReference type="EMBL" id="CP046883">
    <property type="protein sequence ID" value="QNH95963.1"/>
    <property type="molecule type" value="Genomic_DNA"/>
</dbReference>
<evidence type="ECO:0000313" key="2">
    <source>
        <dbReference type="EMBL" id="QNH95963.1"/>
    </source>
</evidence>
<evidence type="ECO:0000259" key="1">
    <source>
        <dbReference type="Pfam" id="PF00117"/>
    </source>
</evidence>
<gene>
    <name evidence="2" type="ORF">GP473_04085</name>
</gene>
<dbReference type="KEGG" id="cans:GP473_04085"/>
<dbReference type="Proteomes" id="UP000515275">
    <property type="component" value="Chromosome"/>
</dbReference>
<keyword evidence="3" id="KW-1185">Reference proteome</keyword>
<dbReference type="Pfam" id="PF00117">
    <property type="entry name" value="GATase"/>
    <property type="match status" value="1"/>
</dbReference>
<evidence type="ECO:0000313" key="3">
    <source>
        <dbReference type="Proteomes" id="UP000515275"/>
    </source>
</evidence>
<dbReference type="RefSeq" id="WP_185769712.1">
    <property type="nucleotide sequence ID" value="NZ_CP046883.1"/>
</dbReference>
<organism evidence="2 3">
    <name type="scientific">Corynebacterium anserum</name>
    <dbReference type="NCBI Taxonomy" id="2684406"/>
    <lineage>
        <taxon>Bacteria</taxon>
        <taxon>Bacillati</taxon>
        <taxon>Actinomycetota</taxon>
        <taxon>Actinomycetes</taxon>
        <taxon>Mycobacteriales</taxon>
        <taxon>Corynebacteriaceae</taxon>
        <taxon>Corynebacterium</taxon>
    </lineage>
</organism>
<dbReference type="PANTHER" id="PTHR42695">
    <property type="entry name" value="GLUTAMINE AMIDOTRANSFERASE YLR126C-RELATED"/>
    <property type="match status" value="1"/>
</dbReference>
<accession>A0A7G7YN93</accession>
<dbReference type="AlphaFoldDB" id="A0A7G7YN93"/>
<dbReference type="InterPro" id="IPR017926">
    <property type="entry name" value="GATASE"/>
</dbReference>
<sequence>MRVSVTVLQPDPAVPLDRFAQWLCDAGLSISTVELWHEPVPSFEELGDGVIVLGGRDNCLNGYEWMPQLHHLITQIVDAHTPLLGICLGHQILADALGGTVTLAQEGEEGAFALCLTAEGMKDPVLRHLPQKFIAAESHHDVVTALPPGATLLATSQRYAHQSFRVGSALGLQFHPEASPQLMGAWMEGDGHDPEPMVAEMTAADPDIVAAGRIVAHAFAEYCTASTLSPESSSRLPEHSSN</sequence>
<dbReference type="PROSITE" id="PS51273">
    <property type="entry name" value="GATASE_TYPE_1"/>
    <property type="match status" value="1"/>
</dbReference>
<reference evidence="2 3" key="1">
    <citation type="submission" date="2019-12" db="EMBL/GenBank/DDBJ databases">
        <title>Corynebacterium sp. nov., isolated from feces of the Anser Albifrons in China.</title>
        <authorList>
            <person name="Liu Q."/>
        </authorList>
    </citation>
    <scope>NUCLEOTIDE SEQUENCE [LARGE SCALE GENOMIC DNA]</scope>
    <source>
        <strain evidence="2 3">23H37-10</strain>
    </source>
</reference>
<protein>
    <submittedName>
        <fullName evidence="2">Type 1 glutamine amidotransferase</fullName>
    </submittedName>
</protein>
<dbReference type="InterPro" id="IPR029062">
    <property type="entry name" value="Class_I_gatase-like"/>
</dbReference>
<dbReference type="Gene3D" id="3.40.50.880">
    <property type="match status" value="1"/>
</dbReference>
<proteinExistence type="predicted"/>
<keyword evidence="2" id="KW-0808">Transferase</keyword>
<feature type="domain" description="Glutamine amidotransferase" evidence="1">
    <location>
        <begin position="35"/>
        <end position="185"/>
    </location>
</feature>
<dbReference type="GO" id="GO:0005829">
    <property type="term" value="C:cytosol"/>
    <property type="evidence" value="ECO:0007669"/>
    <property type="project" value="TreeGrafter"/>
</dbReference>
<dbReference type="InterPro" id="IPR044992">
    <property type="entry name" value="ChyE-like"/>
</dbReference>
<keyword evidence="2" id="KW-0315">Glutamine amidotransferase</keyword>
<dbReference type="PANTHER" id="PTHR42695:SF5">
    <property type="entry name" value="GLUTAMINE AMIDOTRANSFERASE YLR126C-RELATED"/>
    <property type="match status" value="1"/>
</dbReference>